<reference evidence="9 10" key="1">
    <citation type="journal article" date="2019" name="Int. J. Syst. Evol. Microbiol.">
        <title>The Global Catalogue of Microorganisms (GCM) 10K type strain sequencing project: providing services to taxonomists for standard genome sequencing and annotation.</title>
        <authorList>
            <consortium name="The Broad Institute Genomics Platform"/>
            <consortium name="The Broad Institute Genome Sequencing Center for Infectious Disease"/>
            <person name="Wu L."/>
            <person name="Ma J."/>
        </authorList>
    </citation>
    <scope>NUCLEOTIDE SEQUENCE [LARGE SCALE GENOMIC DNA]</scope>
    <source>
        <strain evidence="9 10">JCM 3272</strain>
    </source>
</reference>
<name>A0ABN3H7V5_9ACTN</name>
<dbReference type="PROSITE" id="PS50928">
    <property type="entry name" value="ABC_TM1"/>
    <property type="match status" value="1"/>
</dbReference>
<dbReference type="Pfam" id="PF00528">
    <property type="entry name" value="BPD_transp_1"/>
    <property type="match status" value="1"/>
</dbReference>
<evidence type="ECO:0000256" key="1">
    <source>
        <dbReference type="ARBA" id="ARBA00004651"/>
    </source>
</evidence>
<sequence length="296" mass="31643">MTTSKAAARPGVIWAAPAVVFFVAFGILPILAVVYLSFTKWNGLGDPQWIGLSNWTSLGDDTELFGGAGKTLILTVVSWLVQTPLALLIGVWAAGPQRSRAVLSSLFFLPLLLSTAAIAVTFVALLDPNFGLAADYGKYLGAADGNFLGDPDKALYVIAFIIAWQFVPFHTLLYQSATRQIPRSLYEAAALDGATGVRQFFAITLPQLRNTIVASSVLMLVGSLTYFEMILLTTNGGPGTATRVLPLHMYIKGFVGFDMGYASALAVLLVLVGTTLSVIVVRSTGYHRMTSDREGA</sequence>
<protein>
    <submittedName>
        <fullName evidence="9">Sugar ABC transporter permease</fullName>
    </submittedName>
</protein>
<keyword evidence="6 7" id="KW-0472">Membrane</keyword>
<dbReference type="PANTHER" id="PTHR30193">
    <property type="entry name" value="ABC TRANSPORTER PERMEASE PROTEIN"/>
    <property type="match status" value="1"/>
</dbReference>
<keyword evidence="5 7" id="KW-1133">Transmembrane helix</keyword>
<dbReference type="RefSeq" id="WP_344617230.1">
    <property type="nucleotide sequence ID" value="NZ_BAAARV010000072.1"/>
</dbReference>
<keyword evidence="10" id="KW-1185">Reference proteome</keyword>
<dbReference type="EMBL" id="BAAARV010000072">
    <property type="protein sequence ID" value="GAA2371777.1"/>
    <property type="molecule type" value="Genomic_DNA"/>
</dbReference>
<evidence type="ECO:0000256" key="6">
    <source>
        <dbReference type="ARBA" id="ARBA00023136"/>
    </source>
</evidence>
<comment type="caution">
    <text evidence="9">The sequence shown here is derived from an EMBL/GenBank/DDBJ whole genome shotgun (WGS) entry which is preliminary data.</text>
</comment>
<dbReference type="CDD" id="cd06261">
    <property type="entry name" value="TM_PBP2"/>
    <property type="match status" value="1"/>
</dbReference>
<dbReference type="InterPro" id="IPR035906">
    <property type="entry name" value="MetI-like_sf"/>
</dbReference>
<feature type="transmembrane region" description="Helical" evidence="7">
    <location>
        <begin position="208"/>
        <end position="227"/>
    </location>
</feature>
<evidence type="ECO:0000256" key="3">
    <source>
        <dbReference type="ARBA" id="ARBA00022475"/>
    </source>
</evidence>
<keyword evidence="3" id="KW-1003">Cell membrane</keyword>
<feature type="transmembrane region" description="Helical" evidence="7">
    <location>
        <begin position="72"/>
        <end position="94"/>
    </location>
</feature>
<comment type="similarity">
    <text evidence="7">Belongs to the binding-protein-dependent transport system permease family.</text>
</comment>
<dbReference type="Gene3D" id="1.10.3720.10">
    <property type="entry name" value="MetI-like"/>
    <property type="match status" value="1"/>
</dbReference>
<evidence type="ECO:0000313" key="10">
    <source>
        <dbReference type="Proteomes" id="UP001501444"/>
    </source>
</evidence>
<accession>A0ABN3H7V5</accession>
<dbReference type="PANTHER" id="PTHR30193:SF37">
    <property type="entry name" value="INNER MEMBRANE ABC TRANSPORTER PERMEASE PROTEIN YCJO"/>
    <property type="match status" value="1"/>
</dbReference>
<evidence type="ECO:0000313" key="9">
    <source>
        <dbReference type="EMBL" id="GAA2371777.1"/>
    </source>
</evidence>
<dbReference type="SUPFAM" id="SSF161098">
    <property type="entry name" value="MetI-like"/>
    <property type="match status" value="1"/>
</dbReference>
<keyword evidence="2 7" id="KW-0813">Transport</keyword>
<dbReference type="InterPro" id="IPR000515">
    <property type="entry name" value="MetI-like"/>
</dbReference>
<feature type="transmembrane region" description="Helical" evidence="7">
    <location>
        <begin position="154"/>
        <end position="174"/>
    </location>
</feature>
<evidence type="ECO:0000256" key="7">
    <source>
        <dbReference type="RuleBase" id="RU363032"/>
    </source>
</evidence>
<feature type="transmembrane region" description="Helical" evidence="7">
    <location>
        <begin position="259"/>
        <end position="281"/>
    </location>
</feature>
<gene>
    <name evidence="9" type="ORF">GCM10010170_073600</name>
</gene>
<dbReference type="InterPro" id="IPR051393">
    <property type="entry name" value="ABC_transporter_permease"/>
</dbReference>
<evidence type="ECO:0000259" key="8">
    <source>
        <dbReference type="PROSITE" id="PS50928"/>
    </source>
</evidence>
<evidence type="ECO:0000256" key="5">
    <source>
        <dbReference type="ARBA" id="ARBA00022989"/>
    </source>
</evidence>
<keyword evidence="4 7" id="KW-0812">Transmembrane</keyword>
<evidence type="ECO:0000256" key="2">
    <source>
        <dbReference type="ARBA" id="ARBA00022448"/>
    </source>
</evidence>
<feature type="transmembrane region" description="Helical" evidence="7">
    <location>
        <begin position="106"/>
        <end position="126"/>
    </location>
</feature>
<dbReference type="Proteomes" id="UP001501444">
    <property type="component" value="Unassembled WGS sequence"/>
</dbReference>
<comment type="subcellular location">
    <subcellularLocation>
        <location evidence="1 7">Cell membrane</location>
        <topology evidence="1 7">Multi-pass membrane protein</topology>
    </subcellularLocation>
</comment>
<proteinExistence type="inferred from homology"/>
<feature type="domain" description="ABC transmembrane type-1" evidence="8">
    <location>
        <begin position="68"/>
        <end position="280"/>
    </location>
</feature>
<evidence type="ECO:0000256" key="4">
    <source>
        <dbReference type="ARBA" id="ARBA00022692"/>
    </source>
</evidence>
<feature type="transmembrane region" description="Helical" evidence="7">
    <location>
        <begin position="12"/>
        <end position="38"/>
    </location>
</feature>
<organism evidence="9 10">
    <name type="scientific">Dactylosporangium salmoneum</name>
    <dbReference type="NCBI Taxonomy" id="53361"/>
    <lineage>
        <taxon>Bacteria</taxon>
        <taxon>Bacillati</taxon>
        <taxon>Actinomycetota</taxon>
        <taxon>Actinomycetes</taxon>
        <taxon>Micromonosporales</taxon>
        <taxon>Micromonosporaceae</taxon>
        <taxon>Dactylosporangium</taxon>
    </lineage>
</organism>